<evidence type="ECO:0000313" key="1">
    <source>
        <dbReference type="EMBL" id="KKL24086.1"/>
    </source>
</evidence>
<gene>
    <name evidence="1" type="ORF">LCGC14_2418880</name>
</gene>
<comment type="caution">
    <text evidence="1">The sequence shown here is derived from an EMBL/GenBank/DDBJ whole genome shotgun (WGS) entry which is preliminary data.</text>
</comment>
<reference evidence="1" key="1">
    <citation type="journal article" date="2015" name="Nature">
        <title>Complex archaea that bridge the gap between prokaryotes and eukaryotes.</title>
        <authorList>
            <person name="Spang A."/>
            <person name="Saw J.H."/>
            <person name="Jorgensen S.L."/>
            <person name="Zaremba-Niedzwiedzka K."/>
            <person name="Martijn J."/>
            <person name="Lind A.E."/>
            <person name="van Eijk R."/>
            <person name="Schleper C."/>
            <person name="Guy L."/>
            <person name="Ettema T.J."/>
        </authorList>
    </citation>
    <scope>NUCLEOTIDE SEQUENCE</scope>
</reference>
<accession>A0A0F9E2D4</accession>
<name>A0A0F9E2D4_9ZZZZ</name>
<protein>
    <submittedName>
        <fullName evidence="1">Uncharacterized protein</fullName>
    </submittedName>
</protein>
<dbReference type="EMBL" id="LAZR01036725">
    <property type="protein sequence ID" value="KKL24086.1"/>
    <property type="molecule type" value="Genomic_DNA"/>
</dbReference>
<sequence>MATTTKGVGFEYKGLDCTITERPDLCFLYKVHGCRKSDNTVWMPNLLFERYLTAEQIENACIAIIDGTFAGKVEQCGAFNVMVGV</sequence>
<dbReference type="AlphaFoldDB" id="A0A0F9E2D4"/>
<organism evidence="1">
    <name type="scientific">marine sediment metagenome</name>
    <dbReference type="NCBI Taxonomy" id="412755"/>
    <lineage>
        <taxon>unclassified sequences</taxon>
        <taxon>metagenomes</taxon>
        <taxon>ecological metagenomes</taxon>
    </lineage>
</organism>
<proteinExistence type="predicted"/>